<protein>
    <submittedName>
        <fullName evidence="1">Uncharacterized protein</fullName>
    </submittedName>
</protein>
<accession>A0A8S2FP18</accession>
<dbReference type="Proteomes" id="UP000682733">
    <property type="component" value="Unassembled WGS sequence"/>
</dbReference>
<evidence type="ECO:0000313" key="3">
    <source>
        <dbReference type="Proteomes" id="UP000677228"/>
    </source>
</evidence>
<name>A0A8S2FP18_9BILA</name>
<dbReference type="Proteomes" id="UP000677228">
    <property type="component" value="Unassembled WGS sequence"/>
</dbReference>
<dbReference type="AlphaFoldDB" id="A0A8S2FP18"/>
<proteinExistence type="predicted"/>
<gene>
    <name evidence="1" type="ORF">OVA965_LOCUS37845</name>
    <name evidence="2" type="ORF">TMI583_LOCUS38968</name>
</gene>
<dbReference type="EMBL" id="CAJNOK010036418">
    <property type="protein sequence ID" value="CAF1522295.1"/>
    <property type="molecule type" value="Genomic_DNA"/>
</dbReference>
<dbReference type="EMBL" id="CAJOBA010058566">
    <property type="protein sequence ID" value="CAF4309209.1"/>
    <property type="molecule type" value="Genomic_DNA"/>
</dbReference>
<feature type="non-terminal residue" evidence="1">
    <location>
        <position position="1"/>
    </location>
</feature>
<comment type="caution">
    <text evidence="1">The sequence shown here is derived from an EMBL/GenBank/DDBJ whole genome shotgun (WGS) entry which is preliminary data.</text>
</comment>
<evidence type="ECO:0000313" key="1">
    <source>
        <dbReference type="EMBL" id="CAF1522295.1"/>
    </source>
</evidence>
<organism evidence="1 3">
    <name type="scientific">Didymodactylos carnosus</name>
    <dbReference type="NCBI Taxonomy" id="1234261"/>
    <lineage>
        <taxon>Eukaryota</taxon>
        <taxon>Metazoa</taxon>
        <taxon>Spiralia</taxon>
        <taxon>Gnathifera</taxon>
        <taxon>Rotifera</taxon>
        <taxon>Eurotatoria</taxon>
        <taxon>Bdelloidea</taxon>
        <taxon>Philodinida</taxon>
        <taxon>Philodinidae</taxon>
        <taxon>Didymodactylos</taxon>
    </lineage>
</organism>
<sequence length="53" mass="6623">EFLLDMFWTKYWKHFPSAFDFESQFHDLTVDYERVRDKVVKHDETENQNLAIR</sequence>
<evidence type="ECO:0000313" key="2">
    <source>
        <dbReference type="EMBL" id="CAF4309209.1"/>
    </source>
</evidence>
<reference evidence="1" key="1">
    <citation type="submission" date="2021-02" db="EMBL/GenBank/DDBJ databases">
        <authorList>
            <person name="Nowell W R."/>
        </authorList>
    </citation>
    <scope>NUCLEOTIDE SEQUENCE</scope>
</reference>